<evidence type="ECO:0000313" key="2">
    <source>
        <dbReference type="Proteomes" id="UP000683559"/>
    </source>
</evidence>
<accession>A0ABX8LM28</accession>
<dbReference type="EMBL" id="CP077683">
    <property type="protein sequence ID" value="QXE91679.1"/>
    <property type="molecule type" value="Genomic_DNA"/>
</dbReference>
<keyword evidence="2" id="KW-1185">Reference proteome</keyword>
<reference evidence="1 2" key="1">
    <citation type="submission" date="2021-06" db="EMBL/GenBank/DDBJ databases">
        <title>Gemonas diversity in paddy soil.</title>
        <authorList>
            <person name="Liu G."/>
        </authorList>
    </citation>
    <scope>NUCLEOTIDE SEQUENCE [LARGE SCALE GENOMIC DNA]</scope>
    <source>
        <strain evidence="1 2">RG2</strain>
    </source>
</reference>
<name>A0ABX8LM28_9BACT</name>
<dbReference type="PROSITE" id="PS51257">
    <property type="entry name" value="PROKAR_LIPOPROTEIN"/>
    <property type="match status" value="1"/>
</dbReference>
<evidence type="ECO:0000313" key="1">
    <source>
        <dbReference type="EMBL" id="QXE91679.1"/>
    </source>
</evidence>
<organism evidence="1 2">
    <name type="scientific">Geomonas subterranea</name>
    <dbReference type="NCBI Taxonomy" id="2847989"/>
    <lineage>
        <taxon>Bacteria</taxon>
        <taxon>Pseudomonadati</taxon>
        <taxon>Thermodesulfobacteriota</taxon>
        <taxon>Desulfuromonadia</taxon>
        <taxon>Geobacterales</taxon>
        <taxon>Geobacteraceae</taxon>
        <taxon>Geomonas</taxon>
    </lineage>
</organism>
<dbReference type="RefSeq" id="WP_217288257.1">
    <property type="nucleotide sequence ID" value="NZ_CP077683.1"/>
</dbReference>
<proteinExistence type="predicted"/>
<dbReference type="Proteomes" id="UP000683559">
    <property type="component" value="Chromosome"/>
</dbReference>
<gene>
    <name evidence="1" type="ORF">KP001_03830</name>
</gene>
<sequence>MKQAVLGGMMFLVTACGGGGGADVAVTVPVHATMTTVVSGATAVGTVSVSGLATAAPYGLNFVVTMPAGATLFTVGTSGAYARNGLASIAGTNSLILASSNLASGEILTVTFANVPPGAQPGDFAVTLSAVYDGQGNPIQ</sequence>
<protein>
    <submittedName>
        <fullName evidence="1">Uncharacterized protein</fullName>
    </submittedName>
</protein>